<dbReference type="SFLD" id="SFLDG00179">
    <property type="entry name" value="mandelate_racemase"/>
    <property type="match status" value="1"/>
</dbReference>
<dbReference type="GO" id="GO:0016052">
    <property type="term" value="P:carbohydrate catabolic process"/>
    <property type="evidence" value="ECO:0007669"/>
    <property type="project" value="TreeGrafter"/>
</dbReference>
<dbReference type="Gene3D" id="3.30.390.10">
    <property type="entry name" value="Enolase-like, N-terminal domain"/>
    <property type="match status" value="1"/>
</dbReference>
<dbReference type="EMBL" id="CP007795">
    <property type="protein sequence ID" value="AIB15269.1"/>
    <property type="molecule type" value="Genomic_DNA"/>
</dbReference>
<dbReference type="InterPro" id="IPR013342">
    <property type="entry name" value="Mandelate_racemase_C"/>
</dbReference>
<accession>A0A060DWJ8</accession>
<keyword evidence="3" id="KW-0460">Magnesium</keyword>
<sequence>MLIKKIDTFVLKTPLNAKTFYSSQAAFPERNSLLVRITTDDGLVGWGEGGQYGPAEPPESCIIDVLAPRLIGRRADQPVRVFEDLYSFCRDFGQKGTYIEALSAIDIALWDLWGKSLNRPVHALMGGAFRDKVAAYGTGCYYPDCFRDTPRMMAALAEEAQRYREAGLPAIKIKIGLLPIAQDIERVALVRDVLGPDTLIMVDANHAYNTAGAIRIGRALERFDVRWFEEPVPPEDRQGYRRVRDSIDVPIAGGECEYTRFGFRELLAGGCIDIAQPDLCCAGGFTEWQKILALTTAHGVMTVPHIWGSGIALAAALQALATAPLVPYTALGVPLQNEPMVEFDRTHNPLRDDLLVDNFTLVDGCLAVPGGPGLGVEVDPDQLARYTVRSRSA</sequence>
<evidence type="ECO:0000256" key="1">
    <source>
        <dbReference type="ARBA" id="ARBA00001946"/>
    </source>
</evidence>
<dbReference type="SUPFAM" id="SSF54826">
    <property type="entry name" value="Enolase N-terminal domain-like"/>
    <property type="match status" value="1"/>
</dbReference>
<organism evidence="5 6">
    <name type="scientific">Azospirillum argentinense</name>
    <dbReference type="NCBI Taxonomy" id="2970906"/>
    <lineage>
        <taxon>Bacteria</taxon>
        <taxon>Pseudomonadati</taxon>
        <taxon>Pseudomonadota</taxon>
        <taxon>Alphaproteobacteria</taxon>
        <taxon>Rhodospirillales</taxon>
        <taxon>Azospirillaceae</taxon>
        <taxon>Azospirillum</taxon>
    </lineage>
</organism>
<dbReference type="GO" id="GO:0016836">
    <property type="term" value="F:hydro-lyase activity"/>
    <property type="evidence" value="ECO:0007669"/>
    <property type="project" value="TreeGrafter"/>
</dbReference>
<keyword evidence="2" id="KW-0479">Metal-binding</keyword>
<evidence type="ECO:0000313" key="5">
    <source>
        <dbReference type="EMBL" id="AIB15269.1"/>
    </source>
</evidence>
<name>A0A060DWJ8_9PROT</name>
<protein>
    <submittedName>
        <fullName evidence="5">Mandelate racemase</fullName>
    </submittedName>
</protein>
<gene>
    <name evidence="5" type="ORF">ABAZ39_25585</name>
</gene>
<keyword evidence="5" id="KW-0614">Plasmid</keyword>
<dbReference type="SUPFAM" id="SSF51604">
    <property type="entry name" value="Enolase C-terminal domain-like"/>
    <property type="match status" value="1"/>
</dbReference>
<dbReference type="Proteomes" id="UP000027186">
    <property type="component" value="Plasmid AbAZ39_p2"/>
</dbReference>
<dbReference type="PANTHER" id="PTHR13794:SF58">
    <property type="entry name" value="MITOCHONDRIAL ENOLASE SUPERFAMILY MEMBER 1"/>
    <property type="match status" value="1"/>
</dbReference>
<dbReference type="SMART" id="SM00922">
    <property type="entry name" value="MR_MLE"/>
    <property type="match status" value="1"/>
</dbReference>
<dbReference type="InterPro" id="IPR036849">
    <property type="entry name" value="Enolase-like_C_sf"/>
</dbReference>
<dbReference type="InterPro" id="IPR029017">
    <property type="entry name" value="Enolase-like_N"/>
</dbReference>
<dbReference type="GO" id="GO:0000287">
    <property type="term" value="F:magnesium ion binding"/>
    <property type="evidence" value="ECO:0007669"/>
    <property type="project" value="TreeGrafter"/>
</dbReference>
<dbReference type="PROSITE" id="PS00908">
    <property type="entry name" value="MR_MLE_1"/>
    <property type="match status" value="1"/>
</dbReference>
<dbReference type="InterPro" id="IPR046945">
    <property type="entry name" value="RHMD-like"/>
</dbReference>
<dbReference type="AlphaFoldDB" id="A0A060DWJ8"/>
<dbReference type="Gene3D" id="3.20.20.120">
    <property type="entry name" value="Enolase-like C-terminal domain"/>
    <property type="match status" value="1"/>
</dbReference>
<geneLocation type="plasmid" evidence="5 6">
    <name>AbAZ39_p2</name>
</geneLocation>
<dbReference type="CDD" id="cd03316">
    <property type="entry name" value="MR_like"/>
    <property type="match status" value="1"/>
</dbReference>
<proteinExistence type="predicted"/>
<reference evidence="5 6" key="1">
    <citation type="journal article" date="2014" name="Genome Announc.">
        <title>Complete Genome Sequence of the Model Rhizosphere Strain Azospirillum brasilense Az39, Successfully Applied in Agriculture.</title>
        <authorList>
            <person name="Rivera D."/>
            <person name="Revale S."/>
            <person name="Molina R."/>
            <person name="Gualpa J."/>
            <person name="Puente M."/>
            <person name="Maroniche G."/>
            <person name="Paris G."/>
            <person name="Baker D."/>
            <person name="Clavijo B."/>
            <person name="McLay K."/>
            <person name="Spaepen S."/>
            <person name="Perticari A."/>
            <person name="Vazquez M."/>
            <person name="Wisniewski-Dye F."/>
            <person name="Watkins C."/>
            <person name="Martinez-Abarca F."/>
            <person name="Vanderleyden J."/>
            <person name="Cassan F."/>
        </authorList>
    </citation>
    <scope>NUCLEOTIDE SEQUENCE [LARGE SCALE GENOMIC DNA]</scope>
    <source>
        <strain evidence="5 6">Az39</strain>
        <plasmid evidence="5">AbAZ39_p2</plasmid>
    </source>
</reference>
<dbReference type="GO" id="GO:0009063">
    <property type="term" value="P:amino acid catabolic process"/>
    <property type="evidence" value="ECO:0007669"/>
    <property type="project" value="InterPro"/>
</dbReference>
<feature type="domain" description="Mandelate racemase/muconate lactonizing enzyme C-terminal" evidence="4">
    <location>
        <begin position="153"/>
        <end position="250"/>
    </location>
</feature>
<dbReference type="PANTHER" id="PTHR13794">
    <property type="entry name" value="ENOLASE SUPERFAMILY, MANDELATE RACEMASE"/>
    <property type="match status" value="1"/>
</dbReference>
<dbReference type="SFLD" id="SFLDS00001">
    <property type="entry name" value="Enolase"/>
    <property type="match status" value="1"/>
</dbReference>
<evidence type="ECO:0000259" key="4">
    <source>
        <dbReference type="SMART" id="SM00922"/>
    </source>
</evidence>
<dbReference type="InterPro" id="IPR018110">
    <property type="entry name" value="Mandel_Rmase/mucon_lact_enz_CS"/>
</dbReference>
<comment type="cofactor">
    <cofactor evidence="1">
        <name>Mg(2+)</name>
        <dbReference type="ChEBI" id="CHEBI:18420"/>
    </cofactor>
</comment>
<dbReference type="InterPro" id="IPR013341">
    <property type="entry name" value="Mandelate_racemase_N_dom"/>
</dbReference>
<dbReference type="KEGG" id="abq:ABAZ39_25585"/>
<dbReference type="InterPro" id="IPR029065">
    <property type="entry name" value="Enolase_C-like"/>
</dbReference>
<evidence type="ECO:0000256" key="2">
    <source>
        <dbReference type="ARBA" id="ARBA00022723"/>
    </source>
</evidence>
<dbReference type="Pfam" id="PF02746">
    <property type="entry name" value="MR_MLE_N"/>
    <property type="match status" value="1"/>
</dbReference>
<dbReference type="Pfam" id="PF13378">
    <property type="entry name" value="MR_MLE_C"/>
    <property type="match status" value="1"/>
</dbReference>
<evidence type="ECO:0000256" key="3">
    <source>
        <dbReference type="ARBA" id="ARBA00022842"/>
    </source>
</evidence>
<evidence type="ECO:0000313" key="6">
    <source>
        <dbReference type="Proteomes" id="UP000027186"/>
    </source>
</evidence>
<dbReference type="RefSeq" id="WP_040136678.1">
    <property type="nucleotide sequence ID" value="NZ_CP007795.1"/>
</dbReference>